<dbReference type="Pfam" id="PF00535">
    <property type="entry name" value="Glycos_transf_2"/>
    <property type="match status" value="1"/>
</dbReference>
<dbReference type="InterPro" id="IPR029044">
    <property type="entry name" value="Nucleotide-diphossugar_trans"/>
</dbReference>
<dbReference type="SUPFAM" id="SSF48452">
    <property type="entry name" value="TPR-like"/>
    <property type="match status" value="1"/>
</dbReference>
<feature type="domain" description="Glycosyltransferase 2-like" evidence="1">
    <location>
        <begin position="2"/>
        <end position="125"/>
    </location>
</feature>
<dbReference type="Gene3D" id="1.25.40.10">
    <property type="entry name" value="Tetratricopeptide repeat domain"/>
    <property type="match status" value="1"/>
</dbReference>
<gene>
    <name evidence="2" type="ORF">BBD41_16620</name>
</gene>
<proteinExistence type="predicted"/>
<dbReference type="CDD" id="cd02511">
    <property type="entry name" value="Beta4Glucosyltransferase"/>
    <property type="match status" value="1"/>
</dbReference>
<dbReference type="InterPro" id="IPR011990">
    <property type="entry name" value="TPR-like_helical_dom_sf"/>
</dbReference>
<organism evidence="2">
    <name type="scientific">Paenibacillus ihbetae</name>
    <dbReference type="NCBI Taxonomy" id="1870820"/>
    <lineage>
        <taxon>Bacteria</taxon>
        <taxon>Bacillati</taxon>
        <taxon>Bacillota</taxon>
        <taxon>Bacilli</taxon>
        <taxon>Bacillales</taxon>
        <taxon>Paenibacillaceae</taxon>
        <taxon>Paenibacillus</taxon>
    </lineage>
</organism>
<dbReference type="KEGG" id="pib:BBD41_16620"/>
<dbReference type="PANTHER" id="PTHR43630">
    <property type="entry name" value="POLY-BETA-1,6-N-ACETYL-D-GLUCOSAMINE SYNTHASE"/>
    <property type="match status" value="1"/>
</dbReference>
<protein>
    <recommendedName>
        <fullName evidence="1">Glycosyltransferase 2-like domain-containing protein</fullName>
    </recommendedName>
</protein>
<sequence length="356" mass="40977">MIIRDEEHSLEAAIKSLQHIITEIIVVDTGSNDRSIQLAESLGAYVIQFKWCDNFSAARNRAIEAATKPYIFMMDADERFDKGGFENLKNYINSGTGLSGKVMIKNYTDTDEYSTSQANRIFPNNHDYRYEGRIHEQLQYKGRTPQSVNTGITLLHFGYMDVNIQEKNKIDRNLKLLFKMKHEDGDRLYISYQIGKTYYVGHQYEMAFEYLSKVTDYVEKTNKVMVPYASDAWLALCYCLYHMRNFNLLTKYIESGIEFFSDYTDLYFIYGLALTSMNHPDALAMIPAVFNHCLALGESDPTKYETSRGVGSFKAHYNLGVYWEVIGDLGKAINHYEQSAKEGFLNAINRLEALNN</sequence>
<evidence type="ECO:0000259" key="1">
    <source>
        <dbReference type="Pfam" id="PF00535"/>
    </source>
</evidence>
<dbReference type="InterPro" id="IPR001173">
    <property type="entry name" value="Glyco_trans_2-like"/>
</dbReference>
<dbReference type="SUPFAM" id="SSF53448">
    <property type="entry name" value="Nucleotide-diphospho-sugar transferases"/>
    <property type="match status" value="1"/>
</dbReference>
<accession>A0A1B2E286</accession>
<reference evidence="2" key="1">
    <citation type="submission" date="2016-08" db="EMBL/GenBank/DDBJ databases">
        <title>Complete Genome Seqeunce of Paenibacillus sp. nov. IHBB 9852 from high altitute lake of Indian trans-Himalayas.</title>
        <authorList>
            <person name="Kiran S."/>
            <person name="Swarnkar M.K."/>
            <person name="Rana A."/>
            <person name="Tewari R."/>
            <person name="Gulati A."/>
        </authorList>
    </citation>
    <scope>NUCLEOTIDE SEQUENCE [LARGE SCALE GENOMIC DNA]</scope>
    <source>
        <strain evidence="2">IHBB 9852</strain>
    </source>
</reference>
<name>A0A1B2E286_9BACL</name>
<dbReference type="EMBL" id="CP016809">
    <property type="protein sequence ID" value="ANY74073.1"/>
    <property type="molecule type" value="Genomic_DNA"/>
</dbReference>
<evidence type="ECO:0000313" key="2">
    <source>
        <dbReference type="EMBL" id="ANY74073.1"/>
    </source>
</evidence>
<dbReference type="Gene3D" id="3.90.550.10">
    <property type="entry name" value="Spore Coat Polysaccharide Biosynthesis Protein SpsA, Chain A"/>
    <property type="match status" value="1"/>
</dbReference>
<dbReference type="AlphaFoldDB" id="A0A1B2E286"/>
<dbReference type="PANTHER" id="PTHR43630:SF2">
    <property type="entry name" value="GLYCOSYLTRANSFERASE"/>
    <property type="match status" value="1"/>
</dbReference>